<accession>A0A565BYQ7</accession>
<evidence type="ECO:0000313" key="3">
    <source>
        <dbReference type="Proteomes" id="UP000489600"/>
    </source>
</evidence>
<protein>
    <recommendedName>
        <fullName evidence="4">K-box domain-containing protein</fullName>
    </recommendedName>
</protein>
<evidence type="ECO:0000256" key="1">
    <source>
        <dbReference type="SAM" id="MobiDB-lite"/>
    </source>
</evidence>
<reference evidence="2" key="1">
    <citation type="submission" date="2019-07" db="EMBL/GenBank/DDBJ databases">
        <authorList>
            <person name="Dittberner H."/>
        </authorList>
    </citation>
    <scope>NUCLEOTIDE SEQUENCE [LARGE SCALE GENOMIC DNA]</scope>
</reference>
<dbReference type="EMBL" id="CABITT030000005">
    <property type="protein sequence ID" value="VVB06467.1"/>
    <property type="molecule type" value="Genomic_DNA"/>
</dbReference>
<sequence length="113" mass="12705">MSVKDLQTLERQLEGSLSAIRQRKERQLGDINKKLKIETEGQGFNVYPWLNPAATASATDFSLQPSHHNFLLDCDVGQFLQIGFQKRYEQGDGSSGPRSNVVECDSETNFVQD</sequence>
<dbReference type="Proteomes" id="UP000489600">
    <property type="component" value="Unassembled WGS sequence"/>
</dbReference>
<evidence type="ECO:0000313" key="2">
    <source>
        <dbReference type="EMBL" id="VVB06467.1"/>
    </source>
</evidence>
<gene>
    <name evidence="2" type="ORF">ANE_LOCUS16911</name>
</gene>
<keyword evidence="3" id="KW-1185">Reference proteome</keyword>
<proteinExistence type="predicted"/>
<name>A0A565BYQ7_9BRAS</name>
<dbReference type="OrthoDB" id="1898716at2759"/>
<dbReference type="AlphaFoldDB" id="A0A565BYQ7"/>
<comment type="caution">
    <text evidence="2">The sequence shown here is derived from an EMBL/GenBank/DDBJ whole genome shotgun (WGS) entry which is preliminary data.</text>
</comment>
<evidence type="ECO:0008006" key="4">
    <source>
        <dbReference type="Google" id="ProtNLM"/>
    </source>
</evidence>
<feature type="region of interest" description="Disordered" evidence="1">
    <location>
        <begin position="89"/>
        <end position="113"/>
    </location>
</feature>
<organism evidence="2 3">
    <name type="scientific">Arabis nemorensis</name>
    <dbReference type="NCBI Taxonomy" id="586526"/>
    <lineage>
        <taxon>Eukaryota</taxon>
        <taxon>Viridiplantae</taxon>
        <taxon>Streptophyta</taxon>
        <taxon>Embryophyta</taxon>
        <taxon>Tracheophyta</taxon>
        <taxon>Spermatophyta</taxon>
        <taxon>Magnoliopsida</taxon>
        <taxon>eudicotyledons</taxon>
        <taxon>Gunneridae</taxon>
        <taxon>Pentapetalae</taxon>
        <taxon>rosids</taxon>
        <taxon>malvids</taxon>
        <taxon>Brassicales</taxon>
        <taxon>Brassicaceae</taxon>
        <taxon>Arabideae</taxon>
        <taxon>Arabis</taxon>
    </lineage>
</organism>